<dbReference type="PANTHER" id="PTHR42838">
    <property type="entry name" value="CYTOCHROME C OXIDASE SUBUNIT II"/>
    <property type="match status" value="1"/>
</dbReference>
<dbReference type="AlphaFoldDB" id="A0A937CTF7"/>
<dbReference type="InterPro" id="IPR008972">
    <property type="entry name" value="Cupredoxin"/>
</dbReference>
<sequence length="111" mass="12040">MGAAPLLLTAARAVPAQTAEAQVVKIVAQRFHYTPGEFRVKAGRPVLLEFTALDFVHGFNMPDLKVRADLPPGTVTRVALPAAPPGSYDFVCDNFCGDHHEEMHGRMIVEA</sequence>
<evidence type="ECO:0000313" key="6">
    <source>
        <dbReference type="Proteomes" id="UP000599109"/>
    </source>
</evidence>
<dbReference type="GO" id="GO:0016020">
    <property type="term" value="C:membrane"/>
    <property type="evidence" value="ECO:0007669"/>
    <property type="project" value="InterPro"/>
</dbReference>
<proteinExistence type="predicted"/>
<organism evidence="5 6">
    <name type="scientific">Ramlibacter monticola</name>
    <dbReference type="NCBI Taxonomy" id="1926872"/>
    <lineage>
        <taxon>Bacteria</taxon>
        <taxon>Pseudomonadati</taxon>
        <taxon>Pseudomonadota</taxon>
        <taxon>Betaproteobacteria</taxon>
        <taxon>Burkholderiales</taxon>
        <taxon>Comamonadaceae</taxon>
        <taxon>Ramlibacter</taxon>
    </lineage>
</organism>
<reference evidence="5 6" key="1">
    <citation type="journal article" date="2017" name="Int. J. Syst. Evol. Microbiol.">
        <title>Ramlibacter monticola sp. nov., isolated from forest soil.</title>
        <authorList>
            <person name="Chaudhary D.K."/>
            <person name="Kim J."/>
        </authorList>
    </citation>
    <scope>NUCLEOTIDE SEQUENCE [LARGE SCALE GENOMIC DNA]</scope>
    <source>
        <strain evidence="5 6">KACC 19175</strain>
    </source>
</reference>
<dbReference type="Proteomes" id="UP000599109">
    <property type="component" value="Unassembled WGS sequence"/>
</dbReference>
<dbReference type="InterPro" id="IPR028096">
    <property type="entry name" value="EfeO_Cupredoxin"/>
</dbReference>
<dbReference type="PROSITE" id="PS50857">
    <property type="entry name" value="COX2_CUA"/>
    <property type="match status" value="1"/>
</dbReference>
<dbReference type="InterPro" id="IPR051403">
    <property type="entry name" value="NosZ/Cyto_c_oxidase_sub2"/>
</dbReference>
<protein>
    <submittedName>
        <fullName evidence="5">Cupredoxin domain-containing protein</fullName>
    </submittedName>
</protein>
<comment type="subcellular location">
    <subcellularLocation>
        <location evidence="1">Periplasm</location>
    </subcellularLocation>
</comment>
<comment type="caution">
    <text evidence="5">The sequence shown here is derived from an EMBL/GenBank/DDBJ whole genome shotgun (WGS) entry which is preliminary data.</text>
</comment>
<gene>
    <name evidence="5" type="ORF">JJ685_15300</name>
</gene>
<evidence type="ECO:0000256" key="3">
    <source>
        <dbReference type="ARBA" id="ARBA00023008"/>
    </source>
</evidence>
<dbReference type="GO" id="GO:0004129">
    <property type="term" value="F:cytochrome-c oxidase activity"/>
    <property type="evidence" value="ECO:0007669"/>
    <property type="project" value="InterPro"/>
</dbReference>
<keyword evidence="2" id="KW-0479">Metal-binding</keyword>
<dbReference type="GO" id="GO:0005507">
    <property type="term" value="F:copper ion binding"/>
    <property type="evidence" value="ECO:0007669"/>
    <property type="project" value="InterPro"/>
</dbReference>
<feature type="domain" description="Cytochrome oxidase subunit II copper A binding" evidence="4">
    <location>
        <begin position="19"/>
        <end position="111"/>
    </location>
</feature>
<dbReference type="Pfam" id="PF13473">
    <property type="entry name" value="Cupredoxin_1"/>
    <property type="match status" value="1"/>
</dbReference>
<evidence type="ECO:0000256" key="2">
    <source>
        <dbReference type="ARBA" id="ARBA00022723"/>
    </source>
</evidence>
<accession>A0A937CTF7</accession>
<keyword evidence="3" id="KW-0186">Copper</keyword>
<evidence type="ECO:0000259" key="4">
    <source>
        <dbReference type="PROSITE" id="PS50857"/>
    </source>
</evidence>
<name>A0A937CTF7_9BURK</name>
<dbReference type="GO" id="GO:0042597">
    <property type="term" value="C:periplasmic space"/>
    <property type="evidence" value="ECO:0007669"/>
    <property type="project" value="UniProtKB-SubCell"/>
</dbReference>
<dbReference type="InterPro" id="IPR002429">
    <property type="entry name" value="CcO_II-like_C"/>
</dbReference>
<dbReference type="EMBL" id="JAEQNE010000003">
    <property type="protein sequence ID" value="MBL0392505.1"/>
    <property type="molecule type" value="Genomic_DNA"/>
</dbReference>
<dbReference type="PANTHER" id="PTHR42838:SF2">
    <property type="entry name" value="NITROUS-OXIDE REDUCTASE"/>
    <property type="match status" value="1"/>
</dbReference>
<dbReference type="Gene3D" id="2.60.40.420">
    <property type="entry name" value="Cupredoxins - blue copper proteins"/>
    <property type="match status" value="1"/>
</dbReference>
<evidence type="ECO:0000313" key="5">
    <source>
        <dbReference type="EMBL" id="MBL0392505.1"/>
    </source>
</evidence>
<keyword evidence="6" id="KW-1185">Reference proteome</keyword>
<evidence type="ECO:0000256" key="1">
    <source>
        <dbReference type="ARBA" id="ARBA00004418"/>
    </source>
</evidence>
<dbReference type="SUPFAM" id="SSF49503">
    <property type="entry name" value="Cupredoxins"/>
    <property type="match status" value="1"/>
</dbReference>